<keyword evidence="2" id="KW-0472">Membrane</keyword>
<keyword evidence="2" id="KW-0813">Transport</keyword>
<evidence type="ECO:0000256" key="2">
    <source>
        <dbReference type="RuleBase" id="RU363103"/>
    </source>
</evidence>
<gene>
    <name evidence="3" type="ORF">LSINAPIS_LOCUS12</name>
</gene>
<comment type="subunit">
    <text evidence="2">Complex I is composed of 45 different subunits.</text>
</comment>
<comment type="subcellular location">
    <subcellularLocation>
        <location evidence="2">Mitochondrion inner membrane</location>
        <topology evidence="2">Peripheral membrane protein</topology>
        <orientation evidence="2">Matrix side</orientation>
    </subcellularLocation>
</comment>
<dbReference type="EMBL" id="FZQP02000002">
    <property type="protein sequence ID" value="VVC86126.1"/>
    <property type="molecule type" value="Genomic_DNA"/>
</dbReference>
<dbReference type="GO" id="GO:0045271">
    <property type="term" value="C:respiratory chain complex I"/>
    <property type="evidence" value="ECO:0007669"/>
    <property type="project" value="InterPro"/>
</dbReference>
<dbReference type="GO" id="GO:0005743">
    <property type="term" value="C:mitochondrial inner membrane"/>
    <property type="evidence" value="ECO:0007669"/>
    <property type="project" value="UniProtKB-SubCell"/>
</dbReference>
<comment type="function">
    <text evidence="2">Accessory subunit of the mitochondrial membrane respiratory chain NADH dehydrogenase (Complex I), that is believed not to be involved in catalysis. Complex I functions in the transfer of electrons from NADH to the respiratory chain. The immediate electron acceptor for the enzyme is believed to be ubiquinone.</text>
</comment>
<dbReference type="PANTHER" id="PTHR12910:SF2">
    <property type="entry name" value="NADH DEHYDROGENASE [UBIQUINONE] 1 ALPHA SUBCOMPLEX SUBUNIT 12"/>
    <property type="match status" value="1"/>
</dbReference>
<dbReference type="InterPro" id="IPR007763">
    <property type="entry name" value="NDUFA12"/>
</dbReference>
<dbReference type="Proteomes" id="UP000324832">
    <property type="component" value="Unassembled WGS sequence"/>
</dbReference>
<evidence type="ECO:0000313" key="4">
    <source>
        <dbReference type="Proteomes" id="UP000324832"/>
    </source>
</evidence>
<evidence type="ECO:0000313" key="3">
    <source>
        <dbReference type="EMBL" id="VVC86126.1"/>
    </source>
</evidence>
<dbReference type="PANTHER" id="PTHR12910">
    <property type="entry name" value="NADH-UBIQUINONE OXIDOREDUCTASE SUBUNIT B17.2"/>
    <property type="match status" value="1"/>
</dbReference>
<dbReference type="AlphaFoldDB" id="A0A5E4PLF9"/>
<keyword evidence="2" id="KW-0999">Mitochondrion inner membrane</keyword>
<protein>
    <recommendedName>
        <fullName evidence="2">NADH dehydrogenase [ubiquinone] 1 alpha subcomplex subunit 12</fullName>
    </recommendedName>
</protein>
<evidence type="ECO:0000256" key="1">
    <source>
        <dbReference type="ARBA" id="ARBA00007355"/>
    </source>
</evidence>
<dbReference type="Pfam" id="PF05071">
    <property type="entry name" value="NDUFA12"/>
    <property type="match status" value="1"/>
</dbReference>
<reference evidence="3 4" key="1">
    <citation type="submission" date="2017-07" db="EMBL/GenBank/DDBJ databases">
        <authorList>
            <person name="Talla V."/>
            <person name="Backstrom N."/>
        </authorList>
    </citation>
    <scope>NUCLEOTIDE SEQUENCE [LARGE SCALE GENOMIC DNA]</scope>
</reference>
<proteinExistence type="inferred from homology"/>
<organism evidence="3 4">
    <name type="scientific">Leptidea sinapis</name>
    <dbReference type="NCBI Taxonomy" id="189913"/>
    <lineage>
        <taxon>Eukaryota</taxon>
        <taxon>Metazoa</taxon>
        <taxon>Ecdysozoa</taxon>
        <taxon>Arthropoda</taxon>
        <taxon>Hexapoda</taxon>
        <taxon>Insecta</taxon>
        <taxon>Pterygota</taxon>
        <taxon>Neoptera</taxon>
        <taxon>Endopterygota</taxon>
        <taxon>Lepidoptera</taxon>
        <taxon>Glossata</taxon>
        <taxon>Ditrysia</taxon>
        <taxon>Papilionoidea</taxon>
        <taxon>Pieridae</taxon>
        <taxon>Dismorphiinae</taxon>
        <taxon>Leptidea</taxon>
    </lineage>
</organism>
<sequence>MTSRCRWVEFNPMVKWDYDASQITAKWHGWIHYKTDKLPKDDCAKFCLYSCCWTQCWLLPHEENLSGTDKAFYPFKTTKDHIAVWDGCSVSTRAAKANICRA</sequence>
<keyword evidence="2" id="KW-0496">Mitochondrion</keyword>
<keyword evidence="2" id="KW-0249">Electron transport</keyword>
<comment type="similarity">
    <text evidence="1 2">Belongs to the complex I NDUFA12 subunit family.</text>
</comment>
<keyword evidence="2" id="KW-0679">Respiratory chain</keyword>
<name>A0A5E4PLF9_9NEOP</name>
<dbReference type="GO" id="GO:0006979">
    <property type="term" value="P:response to oxidative stress"/>
    <property type="evidence" value="ECO:0007669"/>
    <property type="project" value="TreeGrafter"/>
</dbReference>
<keyword evidence="4" id="KW-1185">Reference proteome</keyword>
<accession>A0A5E4PLF9</accession>